<feature type="compositionally biased region" description="Basic and acidic residues" evidence="12">
    <location>
        <begin position="377"/>
        <end position="386"/>
    </location>
</feature>
<keyword evidence="6 10" id="KW-0969">Cilium</keyword>
<evidence type="ECO:0000256" key="12">
    <source>
        <dbReference type="SAM" id="MobiDB-lite"/>
    </source>
</evidence>
<evidence type="ECO:0000256" key="9">
    <source>
        <dbReference type="ARBA" id="ARBA00045224"/>
    </source>
</evidence>
<comment type="function">
    <text evidence="9">Microtubule inner protein (MIP) part of the dynein-decorated doublet microtubules (DMTs) in cilia and flagellar axoneme. Forms filamentous polymers in the walls of ciliary and flagellar microtubules.</text>
</comment>
<keyword evidence="8 10" id="KW-0966">Cell projection</keyword>
<dbReference type="GO" id="GO:0060271">
    <property type="term" value="P:cilium assembly"/>
    <property type="evidence" value="ECO:0007669"/>
    <property type="project" value="UniProtKB-UniRule"/>
</dbReference>
<evidence type="ECO:0000256" key="6">
    <source>
        <dbReference type="ARBA" id="ARBA00023069"/>
    </source>
</evidence>
<evidence type="ECO:0000256" key="8">
    <source>
        <dbReference type="ARBA" id="ARBA00023273"/>
    </source>
</evidence>
<dbReference type="OrthoDB" id="440745at2759"/>
<dbReference type="Pfam" id="PF03148">
    <property type="entry name" value="Tektin"/>
    <property type="match status" value="1"/>
</dbReference>
<comment type="subcellular location">
    <subcellularLocation>
        <location evidence="10">Cytoplasm</location>
        <location evidence="10">Cytoskeleton</location>
        <location evidence="10">Cilium axoneme</location>
    </subcellularLocation>
    <subcellularLocation>
        <location evidence="1">Cytoplasm</location>
        <location evidence="1">Cytoskeleton</location>
        <location evidence="1">Flagellum axoneme</location>
    </subcellularLocation>
</comment>
<dbReference type="AlphaFoldDB" id="A0A8J2QZ68"/>
<accession>A0A8J2QZ68</accession>
<evidence type="ECO:0000256" key="1">
    <source>
        <dbReference type="ARBA" id="ARBA00004611"/>
    </source>
</evidence>
<evidence type="ECO:0000256" key="2">
    <source>
        <dbReference type="ARBA" id="ARBA00007209"/>
    </source>
</evidence>
<comment type="similarity">
    <text evidence="2 10">Belongs to the tektin family.</text>
</comment>
<dbReference type="GO" id="GO:0005930">
    <property type="term" value="C:axoneme"/>
    <property type="evidence" value="ECO:0007669"/>
    <property type="project" value="UniProtKB-SubCell"/>
</dbReference>
<comment type="caution">
    <text evidence="13">The sequence shown here is derived from an EMBL/GenBank/DDBJ whole genome shotgun (WGS) entry which is preliminary data.</text>
</comment>
<dbReference type="PANTHER" id="PTHR19960">
    <property type="entry name" value="TEKTIN"/>
    <property type="match status" value="1"/>
</dbReference>
<evidence type="ECO:0000256" key="11">
    <source>
        <dbReference type="SAM" id="Coils"/>
    </source>
</evidence>
<dbReference type="PANTHER" id="PTHR19960:SF25">
    <property type="entry name" value="TEKTIN-1"/>
    <property type="match status" value="1"/>
</dbReference>
<dbReference type="InterPro" id="IPR000435">
    <property type="entry name" value="Tektins"/>
</dbReference>
<reference evidence="13" key="1">
    <citation type="submission" date="2021-09" db="EMBL/GenBank/DDBJ databases">
        <authorList>
            <person name="Martin H S."/>
        </authorList>
    </citation>
    <scope>NUCLEOTIDE SEQUENCE</scope>
</reference>
<organism evidence="13 14">
    <name type="scientific">Danaus chrysippus</name>
    <name type="common">African queen</name>
    <dbReference type="NCBI Taxonomy" id="151541"/>
    <lineage>
        <taxon>Eukaryota</taxon>
        <taxon>Metazoa</taxon>
        <taxon>Ecdysozoa</taxon>
        <taxon>Arthropoda</taxon>
        <taxon>Hexapoda</taxon>
        <taxon>Insecta</taxon>
        <taxon>Pterygota</taxon>
        <taxon>Neoptera</taxon>
        <taxon>Endopterygota</taxon>
        <taxon>Lepidoptera</taxon>
        <taxon>Glossata</taxon>
        <taxon>Ditrysia</taxon>
        <taxon>Papilionoidea</taxon>
        <taxon>Nymphalidae</taxon>
        <taxon>Danainae</taxon>
        <taxon>Danaini</taxon>
        <taxon>Danaina</taxon>
        <taxon>Danaus</taxon>
        <taxon>Anosia</taxon>
    </lineage>
</organism>
<sequence length="426" mass="49351">MFCEDVCLGATKGIDKLRAISDELSEKVVEQLSGNQELVMITDLERESNDYLYKRCVKDRISDIASWHWVLEDLSKRLQEAIDALKYEHNALRVVVDRVQTEIKENSNDGSQRGALCPLTDDVEESIIKEYEFLRDQKKYFENLIEELYKKTSGIERIKTIIDRDVSNKKQALRIEESSLNNHFTEDTPTHNQNKKRGSPIKQWEKRCSRLKRSGLKALCNAVVTRKQVRAARMKLSISAQAFSLKVDAILRRRLHTNKIKLQDLNWQREEAARDYDSLQEELTCTEMAVIETMNQKKLVESRLANRSHRPTGELTKDDVNRTLREEQVKLKRTLKDLRNNINRIITLQNKLSKAVTNIDCCANDLIHVISLDEERIRSRQGEPKQSESITTTSNTHSSDVSKPRESSGQLAVIQEEDENDYPFDF</sequence>
<dbReference type="EMBL" id="CAKASE010000067">
    <property type="protein sequence ID" value="CAG9571858.1"/>
    <property type="molecule type" value="Genomic_DNA"/>
</dbReference>
<dbReference type="GO" id="GO:0015630">
    <property type="term" value="C:microtubule cytoskeleton"/>
    <property type="evidence" value="ECO:0007669"/>
    <property type="project" value="UniProtKB-UniRule"/>
</dbReference>
<gene>
    <name evidence="13" type="ORF">DCHRY22_LOCUS9938</name>
</gene>
<keyword evidence="7" id="KW-0206">Cytoskeleton</keyword>
<evidence type="ECO:0000256" key="5">
    <source>
        <dbReference type="ARBA" id="ARBA00023054"/>
    </source>
</evidence>
<evidence type="ECO:0000256" key="3">
    <source>
        <dbReference type="ARBA" id="ARBA00022490"/>
    </source>
</evidence>
<protein>
    <recommendedName>
        <fullName evidence="10">Tektin</fullName>
    </recommendedName>
</protein>
<keyword evidence="4 10" id="KW-0282">Flagellum</keyword>
<evidence type="ECO:0000313" key="14">
    <source>
        <dbReference type="Proteomes" id="UP000789524"/>
    </source>
</evidence>
<dbReference type="GO" id="GO:0060294">
    <property type="term" value="P:cilium movement involved in cell motility"/>
    <property type="evidence" value="ECO:0007669"/>
    <property type="project" value="UniProtKB-UniRule"/>
</dbReference>
<name>A0A8J2QZ68_9NEOP</name>
<keyword evidence="3" id="KW-0963">Cytoplasm</keyword>
<evidence type="ECO:0000256" key="10">
    <source>
        <dbReference type="RuleBase" id="RU367040"/>
    </source>
</evidence>
<feature type="region of interest" description="Disordered" evidence="12">
    <location>
        <begin position="181"/>
        <end position="202"/>
    </location>
</feature>
<feature type="compositionally biased region" description="Acidic residues" evidence="12">
    <location>
        <begin position="415"/>
        <end position="426"/>
    </location>
</feature>
<dbReference type="InterPro" id="IPR048256">
    <property type="entry name" value="Tektin-like"/>
</dbReference>
<dbReference type="Proteomes" id="UP000789524">
    <property type="component" value="Unassembled WGS sequence"/>
</dbReference>
<feature type="region of interest" description="Disordered" evidence="12">
    <location>
        <begin position="377"/>
        <end position="426"/>
    </location>
</feature>
<feature type="coiled-coil region" evidence="11">
    <location>
        <begin position="262"/>
        <end position="289"/>
    </location>
</feature>
<evidence type="ECO:0000313" key="13">
    <source>
        <dbReference type="EMBL" id="CAG9571858.1"/>
    </source>
</evidence>
<evidence type="ECO:0000256" key="4">
    <source>
        <dbReference type="ARBA" id="ARBA00022846"/>
    </source>
</evidence>
<keyword evidence="14" id="KW-1185">Reference proteome</keyword>
<evidence type="ECO:0000256" key="7">
    <source>
        <dbReference type="ARBA" id="ARBA00023212"/>
    </source>
</evidence>
<proteinExistence type="inferred from homology"/>
<feature type="compositionally biased region" description="Polar residues" evidence="12">
    <location>
        <begin position="387"/>
        <end position="399"/>
    </location>
</feature>
<keyword evidence="5 11" id="KW-0175">Coiled coil</keyword>
<dbReference type="GO" id="GO:0005634">
    <property type="term" value="C:nucleus"/>
    <property type="evidence" value="ECO:0007669"/>
    <property type="project" value="TreeGrafter"/>
</dbReference>